<reference evidence="4" key="1">
    <citation type="journal article" date="2019" name="Int. J. Syst. Evol. Microbiol.">
        <title>The Global Catalogue of Microorganisms (GCM) 10K type strain sequencing project: providing services to taxonomists for standard genome sequencing and annotation.</title>
        <authorList>
            <consortium name="The Broad Institute Genomics Platform"/>
            <consortium name="The Broad Institute Genome Sequencing Center for Infectious Disease"/>
            <person name="Wu L."/>
            <person name="Ma J."/>
        </authorList>
    </citation>
    <scope>NUCLEOTIDE SEQUENCE [LARGE SCALE GENOMIC DNA]</scope>
    <source>
        <strain evidence="4">CCUG 63418</strain>
    </source>
</reference>
<feature type="signal peptide" evidence="1">
    <location>
        <begin position="1"/>
        <end position="23"/>
    </location>
</feature>
<accession>A0ABW2Z2X9</accession>
<sequence length="995" mass="108534">MKYIKTLQMLLLMLTFVCSNLYAQSTAEISVSTTVYDQYRQPVSGATISLNKGAVLGRTDTTGKFSVKASPYALISIKAKGFKEEFYKANAVPRSISLQNDNSNKNYTVNLINREVNVKDLPGAITVINPEDYIDLDYSLTVVNGTAGRLAGLLGANNIWGMENALILIDGIARDINDITFNEVGQVTVLKGVNAVALYGPQAAKGAILITSRRGIVGPAQIKVRATQGISTPTALPKFLQSADFMTLYNEGRRNDGVPTLFTDAQIAGSRSGNKYRYPNVDYYSSEFIKNSTNSTDVNAGFTSGNETAKFYSNIGWSSNNSLLKLGEGNNEQNNRFHLRGNVDIKLSNRITTSIDVAAVLNDNRTGLGNYFGIAATALPSRYSPLIPISSVAAGPARVVANQSRNIIDGKYILGGAQDILTNPFADLLVGGYQKSIRRSFQLTQKINVDLSGILPGLYLKTRLNVDFVNTYLQSINNTYSVYAPTWNATQDSITALTKYGNDSRTGAENINNTAQTMNKGLLVQLGYDKTVNSDHNISAVVVGYGNMGTISGVAQALTYANVALEGKYNYKHKYWADFTAGVSNSTKLAAGSRSGFSPTVNLGWLVSSEEFMANAKFIDMLKLSVSAGSLNTDLDINNYYLYDNPYQQGAGFTWADGGFSNNATASIYGANPGLKFSKRKEITATLQGSFFNELISLQTTYFRTNMEGLPTQRFSQYPNYYSTLTPYSNYNANQYTGVDFAVGVNTKVGPVNLNIGLNGTFVKATAIKRDEINADAYQNRTGRDVSAIFGLVSKGFFANAADIAASPSQAFGAVQPGDIKYVDQNGDNIINERDEIQIGRTLSPFNYGLNIAASYKNFTLFVRGTSSIGGSAITNSNYFWVDGDDKYSEIVLNRWTPATAGTATFPRLSSLTNNNNFRNSDFWLYKTNNIMLNKVQITYRLPSKLIDGSFVKNLNIYVVGSNLYNFSAKRDIMNLNVGSAPQMRSFFLGCTANF</sequence>
<comment type="caution">
    <text evidence="3">The sequence shown here is derived from an EMBL/GenBank/DDBJ whole genome shotgun (WGS) entry which is preliminary data.</text>
</comment>
<keyword evidence="1" id="KW-0732">Signal</keyword>
<dbReference type="InterPro" id="IPR037066">
    <property type="entry name" value="Plug_dom_sf"/>
</dbReference>
<keyword evidence="4" id="KW-1185">Reference proteome</keyword>
<evidence type="ECO:0000256" key="1">
    <source>
        <dbReference type="SAM" id="SignalP"/>
    </source>
</evidence>
<dbReference type="Proteomes" id="UP001596958">
    <property type="component" value="Unassembled WGS sequence"/>
</dbReference>
<dbReference type="Pfam" id="PF07715">
    <property type="entry name" value="Plug"/>
    <property type="match status" value="1"/>
</dbReference>
<dbReference type="EMBL" id="JBHTHU010000021">
    <property type="protein sequence ID" value="MFD0751848.1"/>
    <property type="molecule type" value="Genomic_DNA"/>
</dbReference>
<gene>
    <name evidence="3" type="ORF">ACFQZS_16970</name>
</gene>
<dbReference type="SUPFAM" id="SSF56935">
    <property type="entry name" value="Porins"/>
    <property type="match status" value="1"/>
</dbReference>
<dbReference type="RefSeq" id="WP_377102156.1">
    <property type="nucleotide sequence ID" value="NZ_JBHTHU010000021.1"/>
</dbReference>
<protein>
    <submittedName>
        <fullName evidence="3">SusC/RagA family TonB-linked outer membrane protein</fullName>
    </submittedName>
</protein>
<organism evidence="3 4">
    <name type="scientific">Mucilaginibacter calamicampi</name>
    <dbReference type="NCBI Taxonomy" id="1302352"/>
    <lineage>
        <taxon>Bacteria</taxon>
        <taxon>Pseudomonadati</taxon>
        <taxon>Bacteroidota</taxon>
        <taxon>Sphingobacteriia</taxon>
        <taxon>Sphingobacteriales</taxon>
        <taxon>Sphingobacteriaceae</taxon>
        <taxon>Mucilaginibacter</taxon>
    </lineage>
</organism>
<dbReference type="NCBIfam" id="TIGR04056">
    <property type="entry name" value="OMP_RagA_SusC"/>
    <property type="match status" value="1"/>
</dbReference>
<evidence type="ECO:0000259" key="2">
    <source>
        <dbReference type="Pfam" id="PF07715"/>
    </source>
</evidence>
<evidence type="ECO:0000313" key="4">
    <source>
        <dbReference type="Proteomes" id="UP001596958"/>
    </source>
</evidence>
<proteinExistence type="predicted"/>
<dbReference type="Gene3D" id="2.170.130.10">
    <property type="entry name" value="TonB-dependent receptor, plug domain"/>
    <property type="match status" value="1"/>
</dbReference>
<evidence type="ECO:0000313" key="3">
    <source>
        <dbReference type="EMBL" id="MFD0751848.1"/>
    </source>
</evidence>
<dbReference type="InterPro" id="IPR012910">
    <property type="entry name" value="Plug_dom"/>
</dbReference>
<feature type="domain" description="TonB-dependent receptor plug" evidence="2">
    <location>
        <begin position="120"/>
        <end position="207"/>
    </location>
</feature>
<feature type="chain" id="PRO_5046086504" evidence="1">
    <location>
        <begin position="24"/>
        <end position="995"/>
    </location>
</feature>
<dbReference type="InterPro" id="IPR023996">
    <property type="entry name" value="TonB-dep_OMP_SusC/RagA"/>
</dbReference>
<name>A0ABW2Z2X9_9SPHI</name>